<protein>
    <submittedName>
        <fullName evidence="1">Uncharacterized protein</fullName>
    </submittedName>
</protein>
<dbReference type="RefSeq" id="XP_003017923.1">
    <property type="nucleotide sequence ID" value="XM_003017877.1"/>
</dbReference>
<dbReference type="Proteomes" id="UP000008383">
    <property type="component" value="Unassembled WGS sequence"/>
</dbReference>
<comment type="caution">
    <text evidence="1">The sequence shown here is derived from an EMBL/GenBank/DDBJ whole genome shotgun (WGS) entry which is preliminary data.</text>
</comment>
<reference evidence="2" key="1">
    <citation type="journal article" date="2011" name="Genome Biol.">
        <title>Comparative and functional genomics provide insights into the pathogenicity of dermatophytic fungi.</title>
        <authorList>
            <person name="Burmester A."/>
            <person name="Shelest E."/>
            <person name="Gloeckner G."/>
            <person name="Heddergott C."/>
            <person name="Schindler S."/>
            <person name="Staib P."/>
            <person name="Heidel A."/>
            <person name="Felder M."/>
            <person name="Petzold A."/>
            <person name="Szafranski K."/>
            <person name="Feuermann M."/>
            <person name="Pedruzzi I."/>
            <person name="Priebe S."/>
            <person name="Groth M."/>
            <person name="Winkler R."/>
            <person name="Li W."/>
            <person name="Kniemeyer O."/>
            <person name="Schroeckh V."/>
            <person name="Hertweck C."/>
            <person name="Hube B."/>
            <person name="White T.C."/>
            <person name="Platzer M."/>
            <person name="Guthke R."/>
            <person name="Heitman J."/>
            <person name="Woestemeyer J."/>
            <person name="Zipfel P.F."/>
            <person name="Monod M."/>
            <person name="Brakhage A.A."/>
        </authorList>
    </citation>
    <scope>NUCLEOTIDE SEQUENCE [LARGE SCALE GENOMIC DNA]</scope>
    <source>
        <strain evidence="2">HKI 0517</strain>
    </source>
</reference>
<evidence type="ECO:0000313" key="1">
    <source>
        <dbReference type="EMBL" id="EFE37278.1"/>
    </source>
</evidence>
<proteinExistence type="predicted"/>
<name>D4DLL5_TRIVH</name>
<dbReference type="AlphaFoldDB" id="D4DLL5"/>
<dbReference type="KEGG" id="tve:TRV_08089"/>
<accession>D4DLL5</accession>
<keyword evidence="2" id="KW-1185">Reference proteome</keyword>
<dbReference type="HOGENOM" id="CLU_1316250_0_0_1"/>
<dbReference type="EMBL" id="ACYE01000511">
    <property type="protein sequence ID" value="EFE37278.1"/>
    <property type="molecule type" value="Genomic_DNA"/>
</dbReference>
<organism evidence="1 2">
    <name type="scientific">Trichophyton verrucosum (strain HKI 0517)</name>
    <dbReference type="NCBI Taxonomy" id="663202"/>
    <lineage>
        <taxon>Eukaryota</taxon>
        <taxon>Fungi</taxon>
        <taxon>Dikarya</taxon>
        <taxon>Ascomycota</taxon>
        <taxon>Pezizomycotina</taxon>
        <taxon>Eurotiomycetes</taxon>
        <taxon>Eurotiomycetidae</taxon>
        <taxon>Onygenales</taxon>
        <taxon>Arthrodermataceae</taxon>
        <taxon>Trichophyton</taxon>
    </lineage>
</organism>
<gene>
    <name evidence="1" type="ORF">TRV_08089</name>
</gene>
<evidence type="ECO:0000313" key="2">
    <source>
        <dbReference type="Proteomes" id="UP000008383"/>
    </source>
</evidence>
<dbReference type="GeneID" id="9579801"/>
<sequence length="242" mass="29008">MDEDTRTTSVPILRFRQDWHVWYRAIHDFGRAEGVWDLVRPDLEGEPAFRTEPAPITRPPKDTDARTWAMYELDLAKQDKEFDQYDKEQDALCKFRYHLVCSVQHPIMTSLALEEHSHVIFKKLKERLCPTKSERRRDVRQRWKSLMEDPPAKDVGIWLQNWENTYEDVKELGILDEESAIDDLIEANEQIDPMYTRVLEIHREDTNPQGEDRVTFHQVVSKFQERYKKKPPVHKSKYRVYH</sequence>
<dbReference type="OrthoDB" id="2663223at2759"/>